<comment type="caution">
    <text evidence="7">The sequence shown here is derived from an EMBL/GenBank/DDBJ whole genome shotgun (WGS) entry which is preliminary data.</text>
</comment>
<dbReference type="InterPro" id="IPR016431">
    <property type="entry name" value="Pyrv-formate_lyase-activ_prd"/>
</dbReference>
<dbReference type="GO" id="GO:0003824">
    <property type="term" value="F:catalytic activity"/>
    <property type="evidence" value="ECO:0007669"/>
    <property type="project" value="InterPro"/>
</dbReference>
<dbReference type="SFLD" id="SFLDS00029">
    <property type="entry name" value="Radical_SAM"/>
    <property type="match status" value="1"/>
</dbReference>
<keyword evidence="2 5" id="KW-0479">Metal-binding</keyword>
<sequence>MICNLCPNRCNVDRATRLGACLTPADRVAVNRAAPHFYEEPPISGQRGSGTIFFGGCTMRCRYCQNIAISRVPRGRMCTAADLVDLIKGLEDQGVHNINFVTPTHASHLIRAALDRYRPAVPVVYNTSGYECVEVVQALAPYVDIWLPDFKYADRALADSLSGRPDYPRFALAAIAEMLRQKPCLYRDGLMRQGVLIRHLVLPGHVDASRRALDALRTLGKPALSLMAQFTPMPLCPELNRPVKPIEYKAVLSYAEKLGFDDIFIQEPESTGTQYIPPFELSNEGNRNP</sequence>
<reference evidence="7" key="2">
    <citation type="journal article" date="2021" name="PeerJ">
        <title>Extensive microbial diversity within the chicken gut microbiome revealed by metagenomics and culture.</title>
        <authorList>
            <person name="Gilroy R."/>
            <person name="Ravi A."/>
            <person name="Getino M."/>
            <person name="Pursley I."/>
            <person name="Horton D.L."/>
            <person name="Alikhan N.F."/>
            <person name="Baker D."/>
            <person name="Gharbi K."/>
            <person name="Hall N."/>
            <person name="Watson M."/>
            <person name="Adriaenssens E.M."/>
            <person name="Foster-Nyarko E."/>
            <person name="Jarju S."/>
            <person name="Secka A."/>
            <person name="Antonio M."/>
            <person name="Oren A."/>
            <person name="Chaudhuri R.R."/>
            <person name="La Ragione R."/>
            <person name="Hildebrand F."/>
            <person name="Pallen M.J."/>
        </authorList>
    </citation>
    <scope>NUCLEOTIDE SEQUENCE</scope>
    <source>
        <strain evidence="7">23406</strain>
    </source>
</reference>
<dbReference type="Pfam" id="PF04055">
    <property type="entry name" value="Radical_SAM"/>
    <property type="match status" value="1"/>
</dbReference>
<comment type="cofactor">
    <cofactor evidence="5">
        <name>[4Fe-4S] cluster</name>
        <dbReference type="ChEBI" id="CHEBI:49883"/>
    </cofactor>
    <text evidence="5">Binds 1 [4Fe-4S] cluster. The cluster is coordinated with 3 cysteines and an exchangeable S-adenosyl-L-methionine.</text>
</comment>
<keyword evidence="3 5" id="KW-0408">Iron</keyword>
<evidence type="ECO:0000313" key="8">
    <source>
        <dbReference type="Proteomes" id="UP000886891"/>
    </source>
</evidence>
<keyword evidence="1 5" id="KW-0949">S-adenosyl-L-methionine</keyword>
<dbReference type="InterPro" id="IPR013785">
    <property type="entry name" value="Aldolase_TIM"/>
</dbReference>
<evidence type="ECO:0000256" key="4">
    <source>
        <dbReference type="ARBA" id="ARBA00023014"/>
    </source>
</evidence>
<dbReference type="CDD" id="cd01335">
    <property type="entry name" value="Radical_SAM"/>
    <property type="match status" value="1"/>
</dbReference>
<reference evidence="7" key="1">
    <citation type="submission" date="2020-10" db="EMBL/GenBank/DDBJ databases">
        <authorList>
            <person name="Gilroy R."/>
        </authorList>
    </citation>
    <scope>NUCLEOTIDE SEQUENCE</scope>
    <source>
        <strain evidence="7">23406</strain>
    </source>
</reference>
<dbReference type="EMBL" id="DVOH01000016">
    <property type="protein sequence ID" value="HIU99859.1"/>
    <property type="molecule type" value="Genomic_DNA"/>
</dbReference>
<dbReference type="InterPro" id="IPR058240">
    <property type="entry name" value="rSAM_sf"/>
</dbReference>
<dbReference type="InterPro" id="IPR007197">
    <property type="entry name" value="rSAM"/>
</dbReference>
<name>A0A9D1SX17_9FIRM</name>
<evidence type="ECO:0000259" key="6">
    <source>
        <dbReference type="Pfam" id="PF04055"/>
    </source>
</evidence>
<protein>
    <submittedName>
        <fullName evidence="7">Radical SAM protein</fullName>
    </submittedName>
</protein>
<feature type="binding site" evidence="5">
    <location>
        <position position="61"/>
    </location>
    <ligand>
        <name>[4Fe-4S] cluster</name>
        <dbReference type="ChEBI" id="CHEBI:49883"/>
        <note>4Fe-4S-S-AdoMet</note>
    </ligand>
</feature>
<organism evidence="7 8">
    <name type="scientific">Candidatus Stercoripulliclostridium merdipullorum</name>
    <dbReference type="NCBI Taxonomy" id="2840952"/>
    <lineage>
        <taxon>Bacteria</taxon>
        <taxon>Bacillati</taxon>
        <taxon>Bacillota</taxon>
        <taxon>Clostridia</taxon>
        <taxon>Eubacteriales</taxon>
        <taxon>Candidatus Stercoripulliclostridium</taxon>
    </lineage>
</organism>
<dbReference type="GO" id="GO:0046872">
    <property type="term" value="F:metal ion binding"/>
    <property type="evidence" value="ECO:0007669"/>
    <property type="project" value="UniProtKB-KW"/>
</dbReference>
<gene>
    <name evidence="7" type="ORF">IAB14_01945</name>
</gene>
<dbReference type="PANTHER" id="PTHR43075">
    <property type="entry name" value="FORMATE LYASE ACTIVATING ENZYME, PUTATIVE (AFU_ORTHOLOGUE AFUA_2G15630)-RELATED"/>
    <property type="match status" value="1"/>
</dbReference>
<accession>A0A9D1SX17</accession>
<proteinExistence type="predicted"/>
<dbReference type="SFLD" id="SFLDG01099">
    <property type="entry name" value="Uncharacterised_Radical_SAM_Su"/>
    <property type="match status" value="1"/>
</dbReference>
<evidence type="ECO:0000256" key="1">
    <source>
        <dbReference type="ARBA" id="ARBA00022691"/>
    </source>
</evidence>
<evidence type="ECO:0000256" key="2">
    <source>
        <dbReference type="ARBA" id="ARBA00022723"/>
    </source>
</evidence>
<dbReference type="GO" id="GO:0051536">
    <property type="term" value="F:iron-sulfur cluster binding"/>
    <property type="evidence" value="ECO:0007669"/>
    <property type="project" value="UniProtKB-KW"/>
</dbReference>
<feature type="binding site" evidence="5">
    <location>
        <position position="64"/>
    </location>
    <ligand>
        <name>[4Fe-4S] cluster</name>
        <dbReference type="ChEBI" id="CHEBI:49883"/>
        <note>4Fe-4S-S-AdoMet</note>
    </ligand>
</feature>
<dbReference type="AlphaFoldDB" id="A0A9D1SX17"/>
<evidence type="ECO:0000256" key="5">
    <source>
        <dbReference type="PIRSR" id="PIRSR004869-50"/>
    </source>
</evidence>
<dbReference type="PANTHER" id="PTHR43075:SF1">
    <property type="entry name" value="FORMATE LYASE ACTIVATING ENZYME, PUTATIVE (AFU_ORTHOLOGUE AFUA_2G15630)-RELATED"/>
    <property type="match status" value="1"/>
</dbReference>
<feature type="domain" description="Radical SAM core" evidence="6">
    <location>
        <begin position="52"/>
        <end position="181"/>
    </location>
</feature>
<evidence type="ECO:0000313" key="7">
    <source>
        <dbReference type="EMBL" id="HIU99859.1"/>
    </source>
</evidence>
<dbReference type="PIRSF" id="PIRSF004869">
    <property type="entry name" value="PflX_prd"/>
    <property type="match status" value="1"/>
</dbReference>
<dbReference type="SUPFAM" id="SSF102114">
    <property type="entry name" value="Radical SAM enzymes"/>
    <property type="match status" value="1"/>
</dbReference>
<feature type="binding site" evidence="5">
    <location>
        <position position="57"/>
    </location>
    <ligand>
        <name>[4Fe-4S] cluster</name>
        <dbReference type="ChEBI" id="CHEBI:49883"/>
        <note>4Fe-4S-S-AdoMet</note>
    </ligand>
</feature>
<evidence type="ECO:0000256" key="3">
    <source>
        <dbReference type="ARBA" id="ARBA00023004"/>
    </source>
</evidence>
<dbReference type="InterPro" id="IPR040085">
    <property type="entry name" value="MJ0674-like"/>
</dbReference>
<dbReference type="Proteomes" id="UP000886891">
    <property type="component" value="Unassembled WGS sequence"/>
</dbReference>
<dbReference type="Gene3D" id="3.20.20.70">
    <property type="entry name" value="Aldolase class I"/>
    <property type="match status" value="1"/>
</dbReference>
<keyword evidence="4 5" id="KW-0411">Iron-sulfur</keyword>